<protein>
    <submittedName>
        <fullName evidence="1">Uncharacterized protein</fullName>
    </submittedName>
</protein>
<sequence length="579" mass="63706">MTSRNDFETAPSIVQLFQSAKKLLALQPRVENRNLRKENSRMQKNLMSSELYGNNNRVLELLSPLSIDEIKSSPPYAPKQPKNYQQNNGITEITPASVNDSPPTSATSKSDGWTNNSWHTSLPNQSIQKDHMTTIKKEPITTVTPLQIQSNHTQEFQSYIPPQHTKSNLTSSLSKEKNKKPKDSGPKVQCFNCNTSNTPLWRKDPDGNTLCNACGLFLKLHGSTRPLSLKTDVIKKRSSRKTSVLKMPTSNHSSRPGSFQDKTSFRPTYEEDKNQISTSLNNSQNARYKNVLILPKPPGGSAPSSVPSSLKTPSGTPLRSIPIPSSHNSTSLAAASPASFIGGSGFTVPNTPNSNQQFKRKKSEIGFEYNDAVRRGPTPGSYGNNLVKRTPSISSSMQARSFQRKGSNIGLSTMGNGSGSLTYNNINLLNQRSAKDLTGSYFDALRNPPVDTPGSITSHSSFSSLQAGGPITNLHRQSFIVPSDMDNIGNAEMDALRSIPMEDPDDQTEDYFKNFTLLQLHDDELLDLDTSMVSMGNKYEVNLPTTKSTLTSGLRVNNGHPNDPSGQELKDLDWLKFEI</sequence>
<proteinExistence type="predicted"/>
<reference evidence="1" key="1">
    <citation type="submission" date="2023-04" db="EMBL/GenBank/DDBJ databases">
        <title>Draft Genome sequencing of Naganishia species isolated from polar environments using Oxford Nanopore Technology.</title>
        <authorList>
            <person name="Leo P."/>
            <person name="Venkateswaran K."/>
        </authorList>
    </citation>
    <scope>NUCLEOTIDE SEQUENCE</scope>
    <source>
        <strain evidence="1">MNA-CCFEE 5261</strain>
    </source>
</reference>
<comment type="caution">
    <text evidence="1">The sequence shown here is derived from an EMBL/GenBank/DDBJ whole genome shotgun (WGS) entry which is preliminary data.</text>
</comment>
<dbReference type="Proteomes" id="UP001241377">
    <property type="component" value="Unassembled WGS sequence"/>
</dbReference>
<evidence type="ECO:0000313" key="2">
    <source>
        <dbReference type="Proteomes" id="UP001241377"/>
    </source>
</evidence>
<accession>A0ACC2VQN0</accession>
<organism evidence="1 2">
    <name type="scientific">Naganishia cerealis</name>
    <dbReference type="NCBI Taxonomy" id="610337"/>
    <lineage>
        <taxon>Eukaryota</taxon>
        <taxon>Fungi</taxon>
        <taxon>Dikarya</taxon>
        <taxon>Basidiomycota</taxon>
        <taxon>Agaricomycotina</taxon>
        <taxon>Tremellomycetes</taxon>
        <taxon>Filobasidiales</taxon>
        <taxon>Filobasidiaceae</taxon>
        <taxon>Naganishia</taxon>
    </lineage>
</organism>
<gene>
    <name evidence="1" type="ORF">QFC19_005194</name>
</gene>
<dbReference type="EMBL" id="JASBWR010000058">
    <property type="protein sequence ID" value="KAJ9101421.1"/>
    <property type="molecule type" value="Genomic_DNA"/>
</dbReference>
<keyword evidence="2" id="KW-1185">Reference proteome</keyword>
<evidence type="ECO:0000313" key="1">
    <source>
        <dbReference type="EMBL" id="KAJ9101421.1"/>
    </source>
</evidence>
<name>A0ACC2VQN0_9TREE</name>